<name>A0A6N6RHN5_9FLAO</name>
<dbReference type="SMART" id="SM00028">
    <property type="entry name" value="TPR"/>
    <property type="match status" value="3"/>
</dbReference>
<dbReference type="InterPro" id="IPR011990">
    <property type="entry name" value="TPR-like_helical_dom_sf"/>
</dbReference>
<reference evidence="2 3" key="1">
    <citation type="submission" date="2019-09" db="EMBL/GenBank/DDBJ databases">
        <title>Genomes of family Cryomorphaceae.</title>
        <authorList>
            <person name="Bowman J.P."/>
        </authorList>
    </citation>
    <scope>NUCLEOTIDE SEQUENCE [LARGE SCALE GENOMIC DNA]</scope>
    <source>
        <strain evidence="2 3">LMG 25704</strain>
    </source>
</reference>
<keyword evidence="3" id="KW-1185">Reference proteome</keyword>
<keyword evidence="1" id="KW-0732">Signal</keyword>
<dbReference type="OrthoDB" id="1343633at2"/>
<feature type="signal peptide" evidence="1">
    <location>
        <begin position="1"/>
        <end position="22"/>
    </location>
</feature>
<organism evidence="2 3">
    <name type="scientific">Phaeocystidibacter luteus</name>
    <dbReference type="NCBI Taxonomy" id="911197"/>
    <lineage>
        <taxon>Bacteria</taxon>
        <taxon>Pseudomonadati</taxon>
        <taxon>Bacteroidota</taxon>
        <taxon>Flavobacteriia</taxon>
        <taxon>Flavobacteriales</taxon>
        <taxon>Phaeocystidibacteraceae</taxon>
        <taxon>Phaeocystidibacter</taxon>
    </lineage>
</organism>
<evidence type="ECO:0000313" key="3">
    <source>
        <dbReference type="Proteomes" id="UP000468650"/>
    </source>
</evidence>
<dbReference type="EMBL" id="WBVO01000002">
    <property type="protein sequence ID" value="KAB2813898.1"/>
    <property type="molecule type" value="Genomic_DNA"/>
</dbReference>
<dbReference type="AlphaFoldDB" id="A0A6N6RHN5"/>
<dbReference type="Pfam" id="PF13432">
    <property type="entry name" value="TPR_16"/>
    <property type="match status" value="1"/>
</dbReference>
<sequence length="305" mass="34399">MNMKMRLSILISTLLISATLAAQTYKERFDAAFYSDSSVHLALPILRAWESASPNDPEMLVSAFNFYFHASQEEVSQFSLTPPSDGREAYAITDSAGNSAGYMYSKIVFDEALITKGLGYINRGIELFPKRLDMHFGKAYVLYEAGMYQEHVAYLEKILELDSDYNGEWLWSDGQLLEGDQEQFFTESFQDYLGTLATTDAVEPSVAEGIILKAKESYPENTSFANDLGVLWFLEGDLEKAEKALLEAYDIDETDEVTLGNLGYLYLQMSQLSESKSYYEKLLTSDDSTTIEYAKAQIQFIGEQE</sequence>
<proteinExistence type="predicted"/>
<dbReference type="Proteomes" id="UP000468650">
    <property type="component" value="Unassembled WGS sequence"/>
</dbReference>
<dbReference type="InterPro" id="IPR019734">
    <property type="entry name" value="TPR_rpt"/>
</dbReference>
<dbReference type="SUPFAM" id="SSF48452">
    <property type="entry name" value="TPR-like"/>
    <property type="match status" value="1"/>
</dbReference>
<evidence type="ECO:0000256" key="1">
    <source>
        <dbReference type="SAM" id="SignalP"/>
    </source>
</evidence>
<comment type="caution">
    <text evidence="2">The sequence shown here is derived from an EMBL/GenBank/DDBJ whole genome shotgun (WGS) entry which is preliminary data.</text>
</comment>
<evidence type="ECO:0008006" key="4">
    <source>
        <dbReference type="Google" id="ProtNLM"/>
    </source>
</evidence>
<gene>
    <name evidence="2" type="ORF">F8C67_04225</name>
</gene>
<protein>
    <recommendedName>
        <fullName evidence="4">Tetratricopeptide repeat protein</fullName>
    </recommendedName>
</protein>
<dbReference type="Pfam" id="PF13181">
    <property type="entry name" value="TPR_8"/>
    <property type="match status" value="2"/>
</dbReference>
<accession>A0A6N6RHN5</accession>
<feature type="chain" id="PRO_5026778506" description="Tetratricopeptide repeat protein" evidence="1">
    <location>
        <begin position="23"/>
        <end position="305"/>
    </location>
</feature>
<dbReference type="Gene3D" id="1.25.40.10">
    <property type="entry name" value="Tetratricopeptide repeat domain"/>
    <property type="match status" value="2"/>
</dbReference>
<evidence type="ECO:0000313" key="2">
    <source>
        <dbReference type="EMBL" id="KAB2813898.1"/>
    </source>
</evidence>